<name>A0A0C2J6B5_THEKT</name>
<protein>
    <submittedName>
        <fullName evidence="6">Protein OS-9</fullName>
    </submittedName>
</protein>
<feature type="domain" description="MRH" evidence="5">
    <location>
        <begin position="44"/>
        <end position="177"/>
    </location>
</feature>
<dbReference type="SUPFAM" id="SSF50911">
    <property type="entry name" value="Mannose 6-phosphate receptor domain"/>
    <property type="match status" value="1"/>
</dbReference>
<proteinExistence type="predicted"/>
<dbReference type="Proteomes" id="UP000031668">
    <property type="component" value="Unassembled WGS sequence"/>
</dbReference>
<keyword evidence="7" id="KW-1185">Reference proteome</keyword>
<dbReference type="Gene3D" id="2.70.130.10">
    <property type="entry name" value="Mannose-6-phosphate receptor binding domain"/>
    <property type="match status" value="1"/>
</dbReference>
<dbReference type="GO" id="GO:0030968">
    <property type="term" value="P:endoplasmic reticulum unfolded protein response"/>
    <property type="evidence" value="ECO:0007669"/>
    <property type="project" value="InterPro"/>
</dbReference>
<gene>
    <name evidence="6" type="ORF">RF11_05682</name>
</gene>
<evidence type="ECO:0000259" key="5">
    <source>
        <dbReference type="PROSITE" id="PS51914"/>
    </source>
</evidence>
<dbReference type="PANTHER" id="PTHR15414:SF5">
    <property type="entry name" value="PROTEIN OS-9"/>
    <property type="match status" value="1"/>
</dbReference>
<dbReference type="InterPro" id="IPR012913">
    <property type="entry name" value="OS9-like_dom"/>
</dbReference>
<evidence type="ECO:0000256" key="3">
    <source>
        <dbReference type="ARBA" id="ARBA00022824"/>
    </source>
</evidence>
<dbReference type="InterPro" id="IPR044865">
    <property type="entry name" value="MRH_dom"/>
</dbReference>
<evidence type="ECO:0000313" key="7">
    <source>
        <dbReference type="Proteomes" id="UP000031668"/>
    </source>
</evidence>
<keyword evidence="2" id="KW-0732">Signal</keyword>
<dbReference type="EMBL" id="JWZT01000881">
    <property type="protein sequence ID" value="KII73334.1"/>
    <property type="molecule type" value="Genomic_DNA"/>
</dbReference>
<organism evidence="6 7">
    <name type="scientific">Thelohanellus kitauei</name>
    <name type="common">Myxosporean</name>
    <dbReference type="NCBI Taxonomy" id="669202"/>
    <lineage>
        <taxon>Eukaryota</taxon>
        <taxon>Metazoa</taxon>
        <taxon>Cnidaria</taxon>
        <taxon>Myxozoa</taxon>
        <taxon>Myxosporea</taxon>
        <taxon>Bivalvulida</taxon>
        <taxon>Platysporina</taxon>
        <taxon>Myxobolidae</taxon>
        <taxon>Thelohanellus</taxon>
    </lineage>
</organism>
<sequence>MILDQPVKEPTGYMNHTYIVHNFKQKRLLCELPTRHEDEPQEPKQNSKTPNEVLSKYEGTCMEYMTQDYWNFSICIGKNVTQYHKDLDGVIRGDNYFLIGVFDSEKQWKPLELVLIKFTELSTHQYTNGSVCFGNLNRSAEVRFVCNSFSQNIHVSSYFEDSCNYVFTVDVKELCDIPGLHFVDKSVVLTIKCSPILPELEYNEYMKRQALQPFKETSGKDIALDSNIEGIDLISNNIDRIFLSLFSKNKMLSKDLFSFRKEDVGRTAGIDVKTIIEREGDERPILKWLISYKNKVDFDQILEQASSIEEGSMTPEEVAIMNLRDENLANSDPFYNLLNHNINVANTFFESDESVYSPIG</sequence>
<comment type="subcellular location">
    <subcellularLocation>
        <location evidence="1">Endoplasmic reticulum</location>
    </subcellularLocation>
</comment>
<evidence type="ECO:0000256" key="1">
    <source>
        <dbReference type="ARBA" id="ARBA00004240"/>
    </source>
</evidence>
<dbReference type="InterPro" id="IPR045149">
    <property type="entry name" value="OS-9-like"/>
</dbReference>
<dbReference type="PANTHER" id="PTHR15414">
    <property type="entry name" value="OS-9-RELATED"/>
    <property type="match status" value="1"/>
</dbReference>
<dbReference type="OrthoDB" id="239053at2759"/>
<evidence type="ECO:0000256" key="4">
    <source>
        <dbReference type="ARBA" id="ARBA00023157"/>
    </source>
</evidence>
<evidence type="ECO:0000313" key="6">
    <source>
        <dbReference type="EMBL" id="KII73334.1"/>
    </source>
</evidence>
<reference evidence="6 7" key="1">
    <citation type="journal article" date="2014" name="Genome Biol. Evol.">
        <title>The genome of the myxosporean Thelohanellus kitauei shows adaptations to nutrient acquisition within its fish host.</title>
        <authorList>
            <person name="Yang Y."/>
            <person name="Xiong J."/>
            <person name="Zhou Z."/>
            <person name="Huo F."/>
            <person name="Miao W."/>
            <person name="Ran C."/>
            <person name="Liu Y."/>
            <person name="Zhang J."/>
            <person name="Feng J."/>
            <person name="Wang M."/>
            <person name="Wang M."/>
            <person name="Wang L."/>
            <person name="Yao B."/>
        </authorList>
    </citation>
    <scope>NUCLEOTIDE SEQUENCE [LARGE SCALE GENOMIC DNA]</scope>
    <source>
        <strain evidence="6">Wuqing</strain>
    </source>
</reference>
<keyword evidence="3" id="KW-0256">Endoplasmic reticulum</keyword>
<dbReference type="GO" id="GO:0030970">
    <property type="term" value="P:retrograde protein transport, ER to cytosol"/>
    <property type="evidence" value="ECO:0007669"/>
    <property type="project" value="TreeGrafter"/>
</dbReference>
<dbReference type="InterPro" id="IPR009011">
    <property type="entry name" value="Man6P_isomerase_rcpt-bd_dom_sf"/>
</dbReference>
<accession>A0A0C2J6B5</accession>
<dbReference type="GO" id="GO:0005788">
    <property type="term" value="C:endoplasmic reticulum lumen"/>
    <property type="evidence" value="ECO:0007669"/>
    <property type="project" value="TreeGrafter"/>
</dbReference>
<dbReference type="AlphaFoldDB" id="A0A0C2J6B5"/>
<keyword evidence="4" id="KW-1015">Disulfide bond</keyword>
<comment type="caution">
    <text evidence="6">The sequence shown here is derived from an EMBL/GenBank/DDBJ whole genome shotgun (WGS) entry which is preliminary data.</text>
</comment>
<dbReference type="PROSITE" id="PS51914">
    <property type="entry name" value="MRH"/>
    <property type="match status" value="1"/>
</dbReference>
<evidence type="ECO:0000256" key="2">
    <source>
        <dbReference type="ARBA" id="ARBA00022729"/>
    </source>
</evidence>
<dbReference type="Pfam" id="PF07915">
    <property type="entry name" value="PRKCSH"/>
    <property type="match status" value="1"/>
</dbReference>